<name>A0A7K1L6D8_9ACTN</name>
<feature type="region of interest" description="Disordered" evidence="1">
    <location>
        <begin position="57"/>
        <end position="106"/>
    </location>
</feature>
<feature type="compositionally biased region" description="Gly residues" evidence="1">
    <location>
        <begin position="57"/>
        <end position="74"/>
    </location>
</feature>
<dbReference type="PROSITE" id="PS51318">
    <property type="entry name" value="TAT"/>
    <property type="match status" value="1"/>
</dbReference>
<gene>
    <name evidence="3" type="ORF">GNZ18_24985</name>
</gene>
<dbReference type="Proteomes" id="UP000432015">
    <property type="component" value="Unassembled WGS sequence"/>
</dbReference>
<evidence type="ECO:0000256" key="2">
    <source>
        <dbReference type="SAM" id="SignalP"/>
    </source>
</evidence>
<dbReference type="EMBL" id="WOFH01000009">
    <property type="protein sequence ID" value="MUN39825.1"/>
    <property type="molecule type" value="Genomic_DNA"/>
</dbReference>
<keyword evidence="4" id="KW-1185">Reference proteome</keyword>
<feature type="signal peptide" evidence="2">
    <location>
        <begin position="1"/>
        <end position="33"/>
    </location>
</feature>
<reference evidence="3 4" key="1">
    <citation type="submission" date="2019-11" db="EMBL/GenBank/DDBJ databases">
        <authorList>
            <person name="Cao P."/>
        </authorList>
    </citation>
    <scope>NUCLEOTIDE SEQUENCE [LARGE SCALE GENOMIC DNA]</scope>
    <source>
        <strain evidence="3 4">NEAU-AAG5</strain>
    </source>
</reference>
<evidence type="ECO:0000256" key="1">
    <source>
        <dbReference type="SAM" id="MobiDB-lite"/>
    </source>
</evidence>
<accession>A0A7K1L6D8</accession>
<organism evidence="3 4">
    <name type="scientific">Actinomadura litoris</name>
    <dbReference type="NCBI Taxonomy" id="2678616"/>
    <lineage>
        <taxon>Bacteria</taxon>
        <taxon>Bacillati</taxon>
        <taxon>Actinomycetota</taxon>
        <taxon>Actinomycetes</taxon>
        <taxon>Streptosporangiales</taxon>
        <taxon>Thermomonosporaceae</taxon>
        <taxon>Actinomadura</taxon>
    </lineage>
</organism>
<dbReference type="AlphaFoldDB" id="A0A7K1L6D8"/>
<feature type="chain" id="PRO_5029594278" evidence="2">
    <location>
        <begin position="34"/>
        <end position="253"/>
    </location>
</feature>
<protein>
    <submittedName>
        <fullName evidence="3">Uncharacterized protein</fullName>
    </submittedName>
</protein>
<evidence type="ECO:0000313" key="3">
    <source>
        <dbReference type="EMBL" id="MUN39825.1"/>
    </source>
</evidence>
<proteinExistence type="predicted"/>
<dbReference type="RefSeq" id="WP_156218977.1">
    <property type="nucleotide sequence ID" value="NZ_WOFH01000009.1"/>
</dbReference>
<comment type="caution">
    <text evidence="3">The sequence shown here is derived from an EMBL/GenBank/DDBJ whole genome shotgun (WGS) entry which is preliminary data.</text>
</comment>
<keyword evidence="2" id="KW-0732">Signal</keyword>
<dbReference type="InterPro" id="IPR006311">
    <property type="entry name" value="TAT_signal"/>
</dbReference>
<evidence type="ECO:0000313" key="4">
    <source>
        <dbReference type="Proteomes" id="UP000432015"/>
    </source>
</evidence>
<sequence length="253" mass="25695">MSPHSPARRRALTTALTTAAVTVPLLTALPADAAPCTAGGGKPGKVTCNYTHSGGGSSGGGGGGGSAGGGGGGPVAPPDPDGLTPDQGVGYVPVDDGAAPPAAAPPTTQELLESAMASANLTIPKVHIAPTGKTYVRLRTALWIDGVQDVRTEPIGAPRLQATATADRVEWNVGEKTFECDGTKGQRCHYTYRRSSTGQPGGSYQITATIKWHVTWRCELAGCTPPSGDLGERTTTSLPVPLTVSEIQTNTGQ</sequence>